<dbReference type="EMBL" id="MVBN01000002">
    <property type="protein sequence ID" value="OOK80025.1"/>
    <property type="molecule type" value="Genomic_DNA"/>
</dbReference>
<dbReference type="EMBL" id="MVBM01000002">
    <property type="protein sequence ID" value="OOK78505.1"/>
    <property type="molecule type" value="Genomic_DNA"/>
</dbReference>
<gene>
    <name evidence="3" type="ORF">BZL29_2918</name>
    <name evidence="2" type="ORF">BZL30_2994</name>
</gene>
<dbReference type="Proteomes" id="UP000188532">
    <property type="component" value="Unassembled WGS sequence"/>
</dbReference>
<reference evidence="4 5" key="1">
    <citation type="submission" date="2017-02" db="EMBL/GenBank/DDBJ databases">
        <title>Complete genome sequences of Mycobacterium kansasii strains isolated from rhesus macaques.</title>
        <authorList>
            <person name="Panda A."/>
            <person name="Nagaraj S."/>
            <person name="Zhao X."/>
            <person name="Tettelin H."/>
            <person name="Detolla L.J."/>
        </authorList>
    </citation>
    <scope>NUCLEOTIDE SEQUENCE [LARGE SCALE GENOMIC DNA]</scope>
    <source>
        <strain evidence="3 4">11-3469</strain>
        <strain evidence="2 5">11-3813</strain>
    </source>
</reference>
<evidence type="ECO:0000313" key="3">
    <source>
        <dbReference type="EMBL" id="OOK80025.1"/>
    </source>
</evidence>
<feature type="region of interest" description="Disordered" evidence="1">
    <location>
        <begin position="1"/>
        <end position="41"/>
    </location>
</feature>
<protein>
    <submittedName>
        <fullName evidence="2">Uncharacterized protein</fullName>
    </submittedName>
</protein>
<evidence type="ECO:0000256" key="1">
    <source>
        <dbReference type="SAM" id="MobiDB-lite"/>
    </source>
</evidence>
<dbReference type="Proteomes" id="UP000189229">
    <property type="component" value="Unassembled WGS sequence"/>
</dbReference>
<sequence>MARRRAAPAGVIVAATPGQEQSARSQDTQRGAKSVEFQFSS</sequence>
<accession>A0A1V3XH21</accession>
<feature type="compositionally biased region" description="Polar residues" evidence="1">
    <location>
        <begin position="18"/>
        <end position="41"/>
    </location>
</feature>
<comment type="caution">
    <text evidence="2">The sequence shown here is derived from an EMBL/GenBank/DDBJ whole genome shotgun (WGS) entry which is preliminary data.</text>
</comment>
<dbReference type="AlphaFoldDB" id="A0A1V3XH21"/>
<evidence type="ECO:0000313" key="4">
    <source>
        <dbReference type="Proteomes" id="UP000188532"/>
    </source>
</evidence>
<proteinExistence type="predicted"/>
<evidence type="ECO:0000313" key="2">
    <source>
        <dbReference type="EMBL" id="OOK78505.1"/>
    </source>
</evidence>
<evidence type="ECO:0000313" key="5">
    <source>
        <dbReference type="Proteomes" id="UP000189229"/>
    </source>
</evidence>
<name>A0A1V3XH21_MYCKA</name>
<organism evidence="2 5">
    <name type="scientific">Mycobacterium kansasii</name>
    <dbReference type="NCBI Taxonomy" id="1768"/>
    <lineage>
        <taxon>Bacteria</taxon>
        <taxon>Bacillati</taxon>
        <taxon>Actinomycetota</taxon>
        <taxon>Actinomycetes</taxon>
        <taxon>Mycobacteriales</taxon>
        <taxon>Mycobacteriaceae</taxon>
        <taxon>Mycobacterium</taxon>
    </lineage>
</organism>